<dbReference type="InterPro" id="IPR011059">
    <property type="entry name" value="Metal-dep_hydrolase_composite"/>
</dbReference>
<proteinExistence type="predicted"/>
<feature type="non-terminal residue" evidence="1">
    <location>
        <position position="65"/>
    </location>
</feature>
<name>A0ABW3M8F8_9PSEU</name>
<dbReference type="Gene3D" id="2.30.40.10">
    <property type="entry name" value="Urease, subunit C, domain 1"/>
    <property type="match status" value="1"/>
</dbReference>
<reference evidence="2" key="1">
    <citation type="journal article" date="2019" name="Int. J. Syst. Evol. Microbiol.">
        <title>The Global Catalogue of Microorganisms (GCM) 10K type strain sequencing project: providing services to taxonomists for standard genome sequencing and annotation.</title>
        <authorList>
            <consortium name="The Broad Institute Genomics Platform"/>
            <consortium name="The Broad Institute Genome Sequencing Center for Infectious Disease"/>
            <person name="Wu L."/>
            <person name="Ma J."/>
        </authorList>
    </citation>
    <scope>NUCLEOTIDE SEQUENCE [LARGE SCALE GENOMIC DNA]</scope>
    <source>
        <strain evidence="2">JCM 31486</strain>
    </source>
</reference>
<gene>
    <name evidence="1" type="ORF">ACFQ1S_12355</name>
</gene>
<comment type="caution">
    <text evidence="1">The sequence shown here is derived from an EMBL/GenBank/DDBJ whole genome shotgun (WGS) entry which is preliminary data.</text>
</comment>
<evidence type="ECO:0000313" key="1">
    <source>
        <dbReference type="EMBL" id="MFD1046288.1"/>
    </source>
</evidence>
<dbReference type="Proteomes" id="UP001597045">
    <property type="component" value="Unassembled WGS sequence"/>
</dbReference>
<organism evidence="1 2">
    <name type="scientific">Kibdelosporangium lantanae</name>
    <dbReference type="NCBI Taxonomy" id="1497396"/>
    <lineage>
        <taxon>Bacteria</taxon>
        <taxon>Bacillati</taxon>
        <taxon>Actinomycetota</taxon>
        <taxon>Actinomycetes</taxon>
        <taxon>Pseudonocardiales</taxon>
        <taxon>Pseudonocardiaceae</taxon>
        <taxon>Kibdelosporangium</taxon>
    </lineage>
</organism>
<accession>A0ABW3M8F8</accession>
<sequence length="65" mass="6841">MEHADMVVRDARVVTVDPTFSIVEAFAVTGGRIVALGSAADINTFIGPRTQVLNLAGRTVLPGFV</sequence>
<evidence type="ECO:0000313" key="2">
    <source>
        <dbReference type="Proteomes" id="UP001597045"/>
    </source>
</evidence>
<dbReference type="PANTHER" id="PTHR22642:SF2">
    <property type="entry name" value="PROTEIN LONG AFTER FAR-RED 3"/>
    <property type="match status" value="1"/>
</dbReference>
<protein>
    <submittedName>
        <fullName evidence="1">Amidohydrolase</fullName>
    </submittedName>
</protein>
<dbReference type="EMBL" id="JBHTIS010000595">
    <property type="protein sequence ID" value="MFD1046288.1"/>
    <property type="molecule type" value="Genomic_DNA"/>
</dbReference>
<keyword evidence="2" id="KW-1185">Reference proteome</keyword>
<dbReference type="PANTHER" id="PTHR22642">
    <property type="entry name" value="IMIDAZOLONEPROPIONASE"/>
    <property type="match status" value="1"/>
</dbReference>
<dbReference type="SUPFAM" id="SSF51338">
    <property type="entry name" value="Composite domain of metallo-dependent hydrolases"/>
    <property type="match status" value="1"/>
</dbReference>